<proteinExistence type="predicted"/>
<evidence type="ECO:0000313" key="4">
    <source>
        <dbReference type="Proteomes" id="UP000737171"/>
    </source>
</evidence>
<comment type="caution">
    <text evidence="3">The sequence shown here is derived from an EMBL/GenBank/DDBJ whole genome shotgun (WGS) entry which is preliminary data.</text>
</comment>
<dbReference type="InterPro" id="IPR017740">
    <property type="entry name" value="TssA-like"/>
</dbReference>
<feature type="domain" description="ImpA N-terminal" evidence="2">
    <location>
        <begin position="9"/>
        <end position="131"/>
    </location>
</feature>
<name>A0ABX2ECU1_9BURK</name>
<feature type="region of interest" description="Disordered" evidence="1">
    <location>
        <begin position="161"/>
        <end position="182"/>
    </location>
</feature>
<evidence type="ECO:0000256" key="1">
    <source>
        <dbReference type="SAM" id="MobiDB-lite"/>
    </source>
</evidence>
<evidence type="ECO:0000259" key="2">
    <source>
        <dbReference type="Pfam" id="PF06812"/>
    </source>
</evidence>
<gene>
    <name evidence="3" type="primary">tssA</name>
    <name evidence="3" type="ORF">HLB44_05685</name>
</gene>
<feature type="region of interest" description="Disordered" evidence="1">
    <location>
        <begin position="243"/>
        <end position="263"/>
    </location>
</feature>
<dbReference type="NCBIfam" id="TIGR03363">
    <property type="entry name" value="VI_chp_8"/>
    <property type="match status" value="1"/>
</dbReference>
<organism evidence="3 4">
    <name type="scientific">Pseudaquabacterium terrae</name>
    <dbReference type="NCBI Taxonomy" id="2732868"/>
    <lineage>
        <taxon>Bacteria</taxon>
        <taxon>Pseudomonadati</taxon>
        <taxon>Pseudomonadota</taxon>
        <taxon>Betaproteobacteria</taxon>
        <taxon>Burkholderiales</taxon>
        <taxon>Sphaerotilaceae</taxon>
        <taxon>Pseudaquabacterium</taxon>
    </lineage>
</organism>
<dbReference type="Pfam" id="PF06812">
    <property type="entry name" value="ImpA_N"/>
    <property type="match status" value="1"/>
</dbReference>
<keyword evidence="4" id="KW-1185">Reference proteome</keyword>
<dbReference type="Proteomes" id="UP000737171">
    <property type="component" value="Unassembled WGS sequence"/>
</dbReference>
<evidence type="ECO:0000313" key="3">
    <source>
        <dbReference type="EMBL" id="NRF66468.1"/>
    </source>
</evidence>
<accession>A0ABX2ECU1</accession>
<dbReference type="PANTHER" id="PTHR37951">
    <property type="entry name" value="CYTOPLASMIC PROTEIN-RELATED"/>
    <property type="match status" value="1"/>
</dbReference>
<sequence length="339" mass="35754">MLDIESLAAPLAEDAPSGSDLEYDPVFLALEQVGAGKPEQQYGDHIVAAEGPDWRAVQEHARNLAGRTRDLRVAVWLTRCEARLSGLHGALQGLQLVQRLLAAQWDTVHPQLDATDHDDPTMRMNALAPLVAVDAALDDLRAAALAGDRGGLTLRDLELGLGKDEPRSGESAPSETGVRQALAAALQQQPALGDAIAAGTQAMRDAAKLLDDKVGTAAPEFRPLHKLLQALDDAARAALGTGSSMADGDAAPAADSGAGGGGGRAAISAPGTIANREDAARMLERVCDWFDRHEPSHPAPLLIRRAQRLMSKSFIEIIRDLAPDGLSQIERLAGSENEN</sequence>
<feature type="compositionally biased region" description="Low complexity" evidence="1">
    <location>
        <begin position="243"/>
        <end position="256"/>
    </location>
</feature>
<reference evidence="3 4" key="1">
    <citation type="submission" date="2020-05" db="EMBL/GenBank/DDBJ databases">
        <title>Aquincola sp. isolate from soil.</title>
        <authorList>
            <person name="Han J."/>
            <person name="Kim D.-U."/>
        </authorList>
    </citation>
    <scope>NUCLEOTIDE SEQUENCE [LARGE SCALE GENOMIC DNA]</scope>
    <source>
        <strain evidence="3 4">S2</strain>
    </source>
</reference>
<dbReference type="RefSeq" id="WP_173121568.1">
    <property type="nucleotide sequence ID" value="NZ_JABRWJ010000002.1"/>
</dbReference>
<dbReference type="EMBL" id="JABRWJ010000002">
    <property type="protein sequence ID" value="NRF66468.1"/>
    <property type="molecule type" value="Genomic_DNA"/>
</dbReference>
<protein>
    <submittedName>
        <fullName evidence="3">Type VI secretion system protein TssA</fullName>
    </submittedName>
</protein>
<dbReference type="InterPro" id="IPR010657">
    <property type="entry name" value="ImpA_N"/>
</dbReference>
<dbReference type="PANTHER" id="PTHR37951:SF1">
    <property type="entry name" value="TYPE VI SECRETION SYSTEM COMPONENT TSSA1"/>
    <property type="match status" value="1"/>
</dbReference>